<organism evidence="3 4">
    <name type="scientific">Pisolithus microcarpus 441</name>
    <dbReference type="NCBI Taxonomy" id="765257"/>
    <lineage>
        <taxon>Eukaryota</taxon>
        <taxon>Fungi</taxon>
        <taxon>Dikarya</taxon>
        <taxon>Basidiomycota</taxon>
        <taxon>Agaricomycotina</taxon>
        <taxon>Agaricomycetes</taxon>
        <taxon>Agaricomycetidae</taxon>
        <taxon>Boletales</taxon>
        <taxon>Sclerodermatineae</taxon>
        <taxon>Pisolithaceae</taxon>
        <taxon>Pisolithus</taxon>
    </lineage>
</organism>
<protein>
    <submittedName>
        <fullName evidence="3">Unplaced genomic scaffold scaffold_115, whole genome shotgun sequence</fullName>
    </submittedName>
</protein>
<evidence type="ECO:0000313" key="3">
    <source>
        <dbReference type="EMBL" id="KIK18682.1"/>
    </source>
</evidence>
<dbReference type="InterPro" id="IPR011545">
    <property type="entry name" value="DEAD/DEAH_box_helicase_dom"/>
</dbReference>
<dbReference type="Proteomes" id="UP000054018">
    <property type="component" value="Unassembled WGS sequence"/>
</dbReference>
<reference evidence="4" key="2">
    <citation type="submission" date="2015-01" db="EMBL/GenBank/DDBJ databases">
        <title>Evolutionary Origins and Diversification of the Mycorrhizal Mutualists.</title>
        <authorList>
            <consortium name="DOE Joint Genome Institute"/>
            <consortium name="Mycorrhizal Genomics Consortium"/>
            <person name="Kohler A."/>
            <person name="Kuo A."/>
            <person name="Nagy L.G."/>
            <person name="Floudas D."/>
            <person name="Copeland A."/>
            <person name="Barry K.W."/>
            <person name="Cichocki N."/>
            <person name="Veneault-Fourrey C."/>
            <person name="LaButti K."/>
            <person name="Lindquist E.A."/>
            <person name="Lipzen A."/>
            <person name="Lundell T."/>
            <person name="Morin E."/>
            <person name="Murat C."/>
            <person name="Riley R."/>
            <person name="Ohm R."/>
            <person name="Sun H."/>
            <person name="Tunlid A."/>
            <person name="Henrissat B."/>
            <person name="Grigoriev I.V."/>
            <person name="Hibbett D.S."/>
            <person name="Martin F."/>
        </authorList>
    </citation>
    <scope>NUCLEOTIDE SEQUENCE [LARGE SCALE GENOMIC DNA]</scope>
    <source>
        <strain evidence="4">441</strain>
    </source>
</reference>
<proteinExistence type="inferred from homology"/>
<dbReference type="Pfam" id="PF00270">
    <property type="entry name" value="DEAD"/>
    <property type="match status" value="1"/>
</dbReference>
<evidence type="ECO:0000256" key="1">
    <source>
        <dbReference type="ARBA" id="ARBA00005446"/>
    </source>
</evidence>
<dbReference type="OrthoDB" id="2671786at2759"/>
<dbReference type="GO" id="GO:0003676">
    <property type="term" value="F:nucleic acid binding"/>
    <property type="evidence" value="ECO:0007669"/>
    <property type="project" value="InterPro"/>
</dbReference>
<keyword evidence="4" id="KW-1185">Reference proteome</keyword>
<feature type="domain" description="DEAD/DEAH-box helicase" evidence="2">
    <location>
        <begin position="8"/>
        <end position="88"/>
    </location>
</feature>
<dbReference type="GO" id="GO:0005694">
    <property type="term" value="C:chromosome"/>
    <property type="evidence" value="ECO:0007669"/>
    <property type="project" value="TreeGrafter"/>
</dbReference>
<dbReference type="SUPFAM" id="SSF52540">
    <property type="entry name" value="P-loop containing nucleoside triphosphate hydrolases"/>
    <property type="match status" value="1"/>
</dbReference>
<gene>
    <name evidence="3" type="ORF">PISMIDRAFT_108930</name>
</gene>
<name>A0A0C9Z8F9_9AGAM</name>
<dbReference type="HOGENOM" id="CLU_126713_0_0_1"/>
<dbReference type="PANTHER" id="PTHR13710:SF120">
    <property type="entry name" value="BIFUNCTIONAL 3'-5' EXONUCLEASE_ATP-DEPENDENT HELICASE WRN"/>
    <property type="match status" value="1"/>
</dbReference>
<feature type="non-terminal residue" evidence="3">
    <location>
        <position position="1"/>
    </location>
</feature>
<dbReference type="Gene3D" id="3.40.50.300">
    <property type="entry name" value="P-loop containing nucleotide triphosphate hydrolases"/>
    <property type="match status" value="1"/>
</dbReference>
<dbReference type="GO" id="GO:0009378">
    <property type="term" value="F:four-way junction helicase activity"/>
    <property type="evidence" value="ECO:0007669"/>
    <property type="project" value="TreeGrafter"/>
</dbReference>
<dbReference type="STRING" id="765257.A0A0C9Z8F9"/>
<dbReference type="EMBL" id="KN833799">
    <property type="protein sequence ID" value="KIK18682.1"/>
    <property type="molecule type" value="Genomic_DNA"/>
</dbReference>
<evidence type="ECO:0000259" key="2">
    <source>
        <dbReference type="Pfam" id="PF00270"/>
    </source>
</evidence>
<dbReference type="GO" id="GO:0005524">
    <property type="term" value="F:ATP binding"/>
    <property type="evidence" value="ECO:0007669"/>
    <property type="project" value="InterPro"/>
</dbReference>
<comment type="similarity">
    <text evidence="1">Belongs to the helicase family. RecQ subfamily.</text>
</comment>
<dbReference type="GO" id="GO:0005737">
    <property type="term" value="C:cytoplasm"/>
    <property type="evidence" value="ECO:0007669"/>
    <property type="project" value="TreeGrafter"/>
</dbReference>
<accession>A0A0C9Z8F9</accession>
<evidence type="ECO:0000313" key="4">
    <source>
        <dbReference type="Proteomes" id="UP000054018"/>
    </source>
</evidence>
<dbReference type="InterPro" id="IPR027417">
    <property type="entry name" value="P-loop_NTPase"/>
</dbReference>
<dbReference type="GO" id="GO:0000724">
    <property type="term" value="P:double-strand break repair via homologous recombination"/>
    <property type="evidence" value="ECO:0007669"/>
    <property type="project" value="TreeGrafter"/>
</dbReference>
<dbReference type="GO" id="GO:0005634">
    <property type="term" value="C:nucleus"/>
    <property type="evidence" value="ECO:0007669"/>
    <property type="project" value="TreeGrafter"/>
</dbReference>
<dbReference type="PANTHER" id="PTHR13710">
    <property type="entry name" value="DNA HELICASE RECQ FAMILY MEMBER"/>
    <property type="match status" value="1"/>
</dbReference>
<reference evidence="3 4" key="1">
    <citation type="submission" date="2014-04" db="EMBL/GenBank/DDBJ databases">
        <authorList>
            <consortium name="DOE Joint Genome Institute"/>
            <person name="Kuo A."/>
            <person name="Kohler A."/>
            <person name="Costa M.D."/>
            <person name="Nagy L.G."/>
            <person name="Floudas D."/>
            <person name="Copeland A."/>
            <person name="Barry K.W."/>
            <person name="Cichocki N."/>
            <person name="Veneault-Fourrey C."/>
            <person name="LaButti K."/>
            <person name="Lindquist E.A."/>
            <person name="Lipzen A."/>
            <person name="Lundell T."/>
            <person name="Morin E."/>
            <person name="Murat C."/>
            <person name="Sun H."/>
            <person name="Tunlid A."/>
            <person name="Henrissat B."/>
            <person name="Grigoriev I.V."/>
            <person name="Hibbett D.S."/>
            <person name="Martin F."/>
            <person name="Nordberg H.P."/>
            <person name="Cantor M.N."/>
            <person name="Hua S.X."/>
        </authorList>
    </citation>
    <scope>NUCLEOTIDE SEQUENCE [LARGE SCALE GENOMIC DNA]</scope>
    <source>
        <strain evidence="3 4">441</strain>
    </source>
</reference>
<sequence length="166" mass="18881">AISTFQYRVIIISPEQLMKPDGGFETLLKNPLFVTWIISIVIDEAHCLMDWGEFHPEYRELGHLCYVLPHSILLLITSATIMKRTLQDLTHLLHMSPSRTLVVCRSSDRPNIKIAVKKIKYTLNSYADLAFLIPAGFRADDPPLPKFLIFFDNIPDSINAACTLCH</sequence>
<dbReference type="GO" id="GO:0043138">
    <property type="term" value="F:3'-5' DNA helicase activity"/>
    <property type="evidence" value="ECO:0007669"/>
    <property type="project" value="TreeGrafter"/>
</dbReference>
<dbReference type="AlphaFoldDB" id="A0A0C9Z8F9"/>